<dbReference type="AlphaFoldDB" id="A0A6A5K2J1"/>
<dbReference type="Proteomes" id="UP000800040">
    <property type="component" value="Unassembled WGS sequence"/>
</dbReference>
<accession>A0A6A5K2J1</accession>
<protein>
    <submittedName>
        <fullName evidence="1">Uncharacterized protein</fullName>
    </submittedName>
</protein>
<sequence>MRLSTLAMVAPVMAIDISVIWTHDKPSGTVSLSILDTNEQLIAQSCSSVVDGPSKVDFSTVDEHGFGNFSIDGTSYFSHQLPEYSGGPVCTKKFNDVAAVLDCQGLSWNAPEDPVVETDCHGSEESKKWISHMTARNAMPGMEANEVAGNLPIEKRNPQIVCTTSDNTVKVGDGFPHQNYHKQQISENIYCGSSPSCSVGHEQSTSFTVGWTASASANGWIDAGFEVQESWSSGNQYTCYGSAGDELCIWYNTAHTAYTVQNNHYNSCKHPSNERYGDAFVMFSPNQQNAGGGYYCVIGTCRNKGDWYMDKDGPAGGPP</sequence>
<proteinExistence type="predicted"/>
<evidence type="ECO:0000313" key="2">
    <source>
        <dbReference type="Proteomes" id="UP000800040"/>
    </source>
</evidence>
<organism evidence="1 2">
    <name type="scientific">Decorospora gaudefroyi</name>
    <dbReference type="NCBI Taxonomy" id="184978"/>
    <lineage>
        <taxon>Eukaryota</taxon>
        <taxon>Fungi</taxon>
        <taxon>Dikarya</taxon>
        <taxon>Ascomycota</taxon>
        <taxon>Pezizomycotina</taxon>
        <taxon>Dothideomycetes</taxon>
        <taxon>Pleosporomycetidae</taxon>
        <taxon>Pleosporales</taxon>
        <taxon>Pleosporineae</taxon>
        <taxon>Pleosporaceae</taxon>
        <taxon>Decorospora</taxon>
    </lineage>
</organism>
<dbReference type="OrthoDB" id="3641682at2759"/>
<keyword evidence="2" id="KW-1185">Reference proteome</keyword>
<gene>
    <name evidence="1" type="ORF">BDW02DRAFT_609111</name>
</gene>
<dbReference type="EMBL" id="ML975402">
    <property type="protein sequence ID" value="KAF1830286.1"/>
    <property type="molecule type" value="Genomic_DNA"/>
</dbReference>
<reference evidence="1" key="1">
    <citation type="submission" date="2020-01" db="EMBL/GenBank/DDBJ databases">
        <authorList>
            <consortium name="DOE Joint Genome Institute"/>
            <person name="Haridas S."/>
            <person name="Albert R."/>
            <person name="Binder M."/>
            <person name="Bloem J."/>
            <person name="Labutti K."/>
            <person name="Salamov A."/>
            <person name="Andreopoulos B."/>
            <person name="Baker S.E."/>
            <person name="Barry K."/>
            <person name="Bills G."/>
            <person name="Bluhm B.H."/>
            <person name="Cannon C."/>
            <person name="Castanera R."/>
            <person name="Culley D.E."/>
            <person name="Daum C."/>
            <person name="Ezra D."/>
            <person name="Gonzalez J.B."/>
            <person name="Henrissat B."/>
            <person name="Kuo A."/>
            <person name="Liang C."/>
            <person name="Lipzen A."/>
            <person name="Lutzoni F."/>
            <person name="Magnuson J."/>
            <person name="Mondo S."/>
            <person name="Nolan M."/>
            <person name="Ohm R."/>
            <person name="Pangilinan J."/>
            <person name="Park H.-J."/>
            <person name="Ramirez L."/>
            <person name="Alfaro M."/>
            <person name="Sun H."/>
            <person name="Tritt A."/>
            <person name="Yoshinaga Y."/>
            <person name="Zwiers L.-H."/>
            <person name="Turgeon B.G."/>
            <person name="Goodwin S.B."/>
            <person name="Spatafora J.W."/>
            <person name="Crous P.W."/>
            <person name="Grigoriev I.V."/>
        </authorList>
    </citation>
    <scope>NUCLEOTIDE SEQUENCE</scope>
    <source>
        <strain evidence="1">P77</strain>
    </source>
</reference>
<name>A0A6A5K2J1_9PLEO</name>
<evidence type="ECO:0000313" key="1">
    <source>
        <dbReference type="EMBL" id="KAF1830286.1"/>
    </source>
</evidence>